<dbReference type="EMBL" id="PGTX01000005">
    <property type="protein sequence ID" value="PJI76938.1"/>
    <property type="molecule type" value="Genomic_DNA"/>
</dbReference>
<proteinExistence type="predicted"/>
<comment type="caution">
    <text evidence="2">The sequence shown here is derived from an EMBL/GenBank/DDBJ whole genome shotgun (WGS) entry which is preliminary data.</text>
</comment>
<evidence type="ECO:0000256" key="1">
    <source>
        <dbReference type="SAM" id="MobiDB-lite"/>
    </source>
</evidence>
<reference evidence="2 3" key="1">
    <citation type="submission" date="2017-11" db="EMBL/GenBank/DDBJ databases">
        <title>Genomic Encyclopedia of Type Strains, Phase III (KMG-III): the genomes of soil and plant-associated and newly described type strains.</title>
        <authorList>
            <person name="Whitman W."/>
        </authorList>
    </citation>
    <scope>NUCLEOTIDE SEQUENCE [LARGE SCALE GENOMIC DNA]</scope>
    <source>
        <strain evidence="2 3">UB-Domo-W1</strain>
    </source>
</reference>
<organism evidence="2 3">
    <name type="scientific">Polynucleobacter brandtiae</name>
    <dbReference type="NCBI Taxonomy" id="1938816"/>
    <lineage>
        <taxon>Bacteria</taxon>
        <taxon>Pseudomonadati</taxon>
        <taxon>Pseudomonadota</taxon>
        <taxon>Betaproteobacteria</taxon>
        <taxon>Burkholderiales</taxon>
        <taxon>Burkholderiaceae</taxon>
        <taxon>Polynucleobacter</taxon>
    </lineage>
</organism>
<dbReference type="AlphaFoldDB" id="A0A2M8VJ30"/>
<gene>
    <name evidence="2" type="ORF">B0G85_1857</name>
</gene>
<evidence type="ECO:0000313" key="3">
    <source>
        <dbReference type="Proteomes" id="UP000229366"/>
    </source>
</evidence>
<feature type="region of interest" description="Disordered" evidence="1">
    <location>
        <begin position="195"/>
        <end position="220"/>
    </location>
</feature>
<dbReference type="RefSeq" id="WP_232726011.1">
    <property type="nucleotide sequence ID" value="NZ_CBCSBW010000006.1"/>
</dbReference>
<accession>A0A2M8VJ30</accession>
<name>A0A2M8VJ30_9BURK</name>
<dbReference type="InterPro" id="IPR021455">
    <property type="entry name" value="DUF3106"/>
</dbReference>
<dbReference type="Pfam" id="PF11304">
    <property type="entry name" value="DUF3106"/>
    <property type="match status" value="1"/>
</dbReference>
<evidence type="ECO:0000313" key="2">
    <source>
        <dbReference type="EMBL" id="PJI76938.1"/>
    </source>
</evidence>
<keyword evidence="3" id="KW-1185">Reference proteome</keyword>
<protein>
    <submittedName>
        <fullName evidence="2">Uncharacterized protein DUF3106</fullName>
    </submittedName>
</protein>
<feature type="region of interest" description="Disordered" evidence="1">
    <location>
        <begin position="156"/>
        <end position="175"/>
    </location>
</feature>
<feature type="compositionally biased region" description="Low complexity" evidence="1">
    <location>
        <begin position="199"/>
        <end position="212"/>
    </location>
</feature>
<sequence length="220" mass="24333">MIFKSLRLLRTAIAINALLILALSVFGLSASNSVYGQSATGAHAKAANTYEKKPDGTWEGLKPEQQKILAPLEDDWDYMLPDSRKKWIQVSNLYPKMSQADQQRLQSRMMGWSNLSQKNRRLARENYLTSLKFPVEQKAEAWSAYQKLSDEQKKKLAQQELNKKKPTAVNAPTLQQHTVSQKSVIAPTLPAAIQALPENAPNTNNDGVTNNNSGGAGATP</sequence>
<dbReference type="Proteomes" id="UP000229366">
    <property type="component" value="Unassembled WGS sequence"/>
</dbReference>